<name>A0ABP1RXR5_9HEXA</name>
<accession>A0ABP1RXR5</accession>
<protein>
    <recommendedName>
        <fullName evidence="4">Tudor domain-containing protein</fullName>
    </recommendedName>
</protein>
<feature type="region of interest" description="Disordered" evidence="1">
    <location>
        <begin position="1"/>
        <end position="75"/>
    </location>
</feature>
<evidence type="ECO:0000313" key="2">
    <source>
        <dbReference type="EMBL" id="CAL8138050.1"/>
    </source>
</evidence>
<gene>
    <name evidence="2" type="ORF">ODALV1_LOCUS27199</name>
</gene>
<dbReference type="Gene3D" id="2.40.50.90">
    <property type="match status" value="1"/>
</dbReference>
<comment type="caution">
    <text evidence="2">The sequence shown here is derived from an EMBL/GenBank/DDBJ whole genome shotgun (WGS) entry which is preliminary data.</text>
</comment>
<sequence>MNPSNQNVQPPKAESLDSLETPKKGRKEMYLVLSRQEPQSKRLPPPPNVHSPGVKLKSSGSNLGKGKPNFQRRKPCPSFVGKPNWHYSTSTSWFWCTKVNLILGQFKKCVDAEATEGASKLTIADLARPSGVVPVGAVEAGVLVYSENPSEIYIILEKFEYYSSAQESEWKKVFPGFNSGPEAFCGVQALLNLYYQCYESLGLNLKTGYEPYIGDLVAVKVIRKLESSGEKLMEGDTTGKGNYVCQMRRGVVMEIQSKNVPAEYTVYLLDFGYKITVCDHFLLPLNKPFNLIPPLAMRCALFGLSPVGEHWTEFAIEHFNCLLQKYREASFCFNFCSVVEPPFFGTDLQSFTTKKSYLVNMEARQFNFKTASVEYALNFAEDIIKNLHAVPWNLVPARPKLMAGTKVGKPDRGLSNPSMTVDPPRPVISLRTGLLLTKFHPILHEPLPLPVLERDIKQLFRMRGHSFTGVSGIQNQLVIPLKDRNKQFSAPCSVIGSYNKCWDLMKLKEREKGQDENELSYERHCDTDQK</sequence>
<dbReference type="EMBL" id="CAXLJM020000121">
    <property type="protein sequence ID" value="CAL8138050.1"/>
    <property type="molecule type" value="Genomic_DNA"/>
</dbReference>
<dbReference type="Proteomes" id="UP001642540">
    <property type="component" value="Unassembled WGS sequence"/>
</dbReference>
<evidence type="ECO:0008006" key="4">
    <source>
        <dbReference type="Google" id="ProtNLM"/>
    </source>
</evidence>
<dbReference type="SUPFAM" id="SSF63748">
    <property type="entry name" value="Tudor/PWWP/MBT"/>
    <property type="match status" value="1"/>
</dbReference>
<dbReference type="Gene3D" id="2.30.30.140">
    <property type="match status" value="1"/>
</dbReference>
<organism evidence="2 3">
    <name type="scientific">Orchesella dallaii</name>
    <dbReference type="NCBI Taxonomy" id="48710"/>
    <lineage>
        <taxon>Eukaryota</taxon>
        <taxon>Metazoa</taxon>
        <taxon>Ecdysozoa</taxon>
        <taxon>Arthropoda</taxon>
        <taxon>Hexapoda</taxon>
        <taxon>Collembola</taxon>
        <taxon>Entomobryomorpha</taxon>
        <taxon>Entomobryoidea</taxon>
        <taxon>Orchesellidae</taxon>
        <taxon>Orchesellinae</taxon>
        <taxon>Orchesella</taxon>
    </lineage>
</organism>
<reference evidence="2 3" key="1">
    <citation type="submission" date="2024-08" db="EMBL/GenBank/DDBJ databases">
        <authorList>
            <person name="Cucini C."/>
            <person name="Frati F."/>
        </authorList>
    </citation>
    <scope>NUCLEOTIDE SEQUENCE [LARGE SCALE GENOMIC DNA]</scope>
</reference>
<keyword evidence="3" id="KW-1185">Reference proteome</keyword>
<evidence type="ECO:0000313" key="3">
    <source>
        <dbReference type="Proteomes" id="UP001642540"/>
    </source>
</evidence>
<evidence type="ECO:0000256" key="1">
    <source>
        <dbReference type="SAM" id="MobiDB-lite"/>
    </source>
</evidence>
<dbReference type="InterPro" id="IPR035437">
    <property type="entry name" value="SNase_OB-fold_sf"/>
</dbReference>
<feature type="compositionally biased region" description="Basic and acidic residues" evidence="1">
    <location>
        <begin position="20"/>
        <end position="29"/>
    </location>
</feature>
<proteinExistence type="predicted"/>